<comment type="caution">
    <text evidence="2">The sequence shown here is derived from an EMBL/GenBank/DDBJ whole genome shotgun (WGS) entry which is preliminary data.</text>
</comment>
<dbReference type="EMBL" id="LHXK01000021">
    <property type="protein sequence ID" value="KXA89821.1"/>
    <property type="molecule type" value="Genomic_DNA"/>
</dbReference>
<organism evidence="2 3">
    <name type="scientific">candidate division MSBL1 archaeon SCGC-AAA259B11</name>
    <dbReference type="NCBI Taxonomy" id="1698260"/>
    <lineage>
        <taxon>Archaea</taxon>
        <taxon>Methanobacteriati</taxon>
        <taxon>Methanobacteriota</taxon>
        <taxon>candidate division MSBL1</taxon>
    </lineage>
</organism>
<dbReference type="InterPro" id="IPR012337">
    <property type="entry name" value="RNaseH-like_sf"/>
</dbReference>
<dbReference type="Proteomes" id="UP000070184">
    <property type="component" value="Unassembled WGS sequence"/>
</dbReference>
<dbReference type="GO" id="GO:0003677">
    <property type="term" value="F:DNA binding"/>
    <property type="evidence" value="ECO:0007669"/>
    <property type="project" value="InterPro"/>
</dbReference>
<evidence type="ECO:0000313" key="3">
    <source>
        <dbReference type="Proteomes" id="UP000070184"/>
    </source>
</evidence>
<feature type="domain" description="Transposase IS4-like" evidence="1">
    <location>
        <begin position="9"/>
        <end position="227"/>
    </location>
</feature>
<accession>A0A133U6L2</accession>
<dbReference type="PANTHER" id="PTHR34614:SF2">
    <property type="entry name" value="TRANSPOSASE IS4-LIKE DOMAIN-CONTAINING PROTEIN"/>
    <property type="match status" value="1"/>
</dbReference>
<reference evidence="2 3" key="1">
    <citation type="journal article" date="2016" name="Sci. Rep.">
        <title>Metabolic traits of an uncultured archaeal lineage -MSBL1- from brine pools of the Red Sea.</title>
        <authorList>
            <person name="Mwirichia R."/>
            <person name="Alam I."/>
            <person name="Rashid M."/>
            <person name="Vinu M."/>
            <person name="Ba-Alawi W."/>
            <person name="Anthony Kamau A."/>
            <person name="Kamanda Ngugi D."/>
            <person name="Goker M."/>
            <person name="Klenk H.P."/>
            <person name="Bajic V."/>
            <person name="Stingl U."/>
        </authorList>
    </citation>
    <scope>NUCLEOTIDE SEQUENCE [LARGE SCALE GENOMIC DNA]</scope>
    <source>
        <strain evidence="2">SCGC-AAA259B11</strain>
    </source>
</reference>
<dbReference type="Pfam" id="PF01609">
    <property type="entry name" value="DDE_Tnp_1"/>
    <property type="match status" value="1"/>
</dbReference>
<name>A0A133U6L2_9EURY</name>
<evidence type="ECO:0000259" key="1">
    <source>
        <dbReference type="Pfam" id="PF01609"/>
    </source>
</evidence>
<dbReference type="GO" id="GO:0004803">
    <property type="term" value="F:transposase activity"/>
    <property type="evidence" value="ECO:0007669"/>
    <property type="project" value="InterPro"/>
</dbReference>
<evidence type="ECO:0000313" key="2">
    <source>
        <dbReference type="EMBL" id="KXA89821.1"/>
    </source>
</evidence>
<dbReference type="PANTHER" id="PTHR34614">
    <property type="match status" value="1"/>
</dbReference>
<dbReference type="GO" id="GO:0006313">
    <property type="term" value="P:DNA transposition"/>
    <property type="evidence" value="ECO:0007669"/>
    <property type="project" value="InterPro"/>
</dbReference>
<protein>
    <recommendedName>
        <fullName evidence="1">Transposase IS4-like domain-containing protein</fullName>
    </recommendedName>
</protein>
<gene>
    <name evidence="2" type="ORF">AKJ61_02015</name>
</gene>
<keyword evidence="3" id="KW-1185">Reference proteome</keyword>
<dbReference type="AlphaFoldDB" id="A0A133U6L2"/>
<dbReference type="InterPro" id="IPR002559">
    <property type="entry name" value="Transposase_11"/>
</dbReference>
<proteinExistence type="predicted"/>
<dbReference type="SUPFAM" id="SSF53098">
    <property type="entry name" value="Ribonuclease H-like"/>
    <property type="match status" value="1"/>
</dbReference>
<sequence>MHLKNIKLAEKGYNRNKHYIAQIGVILAFSTGTTLPAGVDVFRGSLKDISTFKEFLDLLEPKDIGFIVDRGMFSEPLIKDFRKEGISYVMPLRKNSKYIDLRWLRWKDPFTYRKRTVRWARRHTDIGTLYLFDDPKLRGDQEAALLQKLGKGALTREKYEKKRERAGIIGIISDLDRPGPQIYDLYKSRHDVELAFDAMKNHLDADKTYLQSEEAVRGYFFVAFLALRVYFSVLKRLREADKTSEISVDEVFYELSKVERVIGPGDKEFYAQIPEGAREIIDLFPEALPTG</sequence>